<feature type="compositionally biased region" description="Polar residues" evidence="1">
    <location>
        <begin position="49"/>
        <end position="66"/>
    </location>
</feature>
<feature type="region of interest" description="Disordered" evidence="1">
    <location>
        <begin position="1"/>
        <end position="66"/>
    </location>
</feature>
<dbReference type="Proteomes" id="UP001175001">
    <property type="component" value="Unassembled WGS sequence"/>
</dbReference>
<comment type="caution">
    <text evidence="2">The sequence shown here is derived from an EMBL/GenBank/DDBJ whole genome shotgun (WGS) entry which is preliminary data.</text>
</comment>
<protein>
    <submittedName>
        <fullName evidence="2">Uncharacterized protein</fullName>
    </submittedName>
</protein>
<gene>
    <name evidence="2" type="ORF">DIS24_g571</name>
</gene>
<feature type="compositionally biased region" description="Low complexity" evidence="1">
    <location>
        <begin position="9"/>
        <end position="18"/>
    </location>
</feature>
<feature type="compositionally biased region" description="Polar residues" evidence="1">
    <location>
        <begin position="19"/>
        <end position="35"/>
    </location>
</feature>
<dbReference type="EMBL" id="JAUJDW010000002">
    <property type="protein sequence ID" value="KAK0664116.1"/>
    <property type="molecule type" value="Genomic_DNA"/>
</dbReference>
<dbReference type="Gene3D" id="3.10.490.10">
    <property type="entry name" value="Gamma-glutamyl cyclotransferase-like"/>
    <property type="match status" value="1"/>
</dbReference>
<evidence type="ECO:0000256" key="1">
    <source>
        <dbReference type="SAM" id="MobiDB-lite"/>
    </source>
</evidence>
<proteinExistence type="predicted"/>
<evidence type="ECO:0000313" key="2">
    <source>
        <dbReference type="EMBL" id="KAK0664116.1"/>
    </source>
</evidence>
<accession>A0AA40D8G6</accession>
<reference evidence="2" key="1">
    <citation type="submission" date="2023-06" db="EMBL/GenBank/DDBJ databases">
        <title>Multi-omics analyses reveal the molecular pathogenesis toolkit of Lasiodiplodia hormozganensis, a cross-kingdom pathogen.</title>
        <authorList>
            <person name="Felix C."/>
            <person name="Meneses R."/>
            <person name="Goncalves M.F.M."/>
            <person name="Tilleman L."/>
            <person name="Duarte A.S."/>
            <person name="Jorrin-Novo J.V."/>
            <person name="Van De Peer Y."/>
            <person name="Deforce D."/>
            <person name="Van Nieuwerburgh F."/>
            <person name="Esteves A.C."/>
            <person name="Alves A."/>
        </authorList>
    </citation>
    <scope>NUCLEOTIDE SEQUENCE</scope>
    <source>
        <strain evidence="2">CBS 339.90</strain>
    </source>
</reference>
<name>A0AA40D8G6_9PEZI</name>
<sequence length="425" mass="46023">MPELPPSPLSTEPPSLTSDKTISTSPTAQPRTPTDGTPKAAQQRRHQHSTANSSNGPSSPITTFNPASSADRQLARAAGMRIDTPTSYPRLLLEPHITLELDRARFANDAAEIDRAASALLAHHGNKLLLRTTDSNSGDEEELEWAARRRQARAHRAANPISVASTSGAFTASISSGQDNTAAAAVKLPTSFLDTANRVLSAELAEAWLWNEQSADYNQRQPLPLFVYGHWMFPVQMAAAVLFGGGGEDGCAGGASAEQPTAADIEEWTKRMVPAVLGNEGAEGGAWHRYCVRGRAPTAALLEKGNPRLKYYIRDVGEQGPVEGRLVLGVSAEQWDVLDAFLEVGASTSGGERIWGKRVVQVGVKVKHERNLVPLRAVTYVWEGDPMDLHIFKVDKVWTPELYVEWHCRTRREMAAAAKAAKIGG</sequence>
<keyword evidence="3" id="KW-1185">Reference proteome</keyword>
<evidence type="ECO:0000313" key="3">
    <source>
        <dbReference type="Proteomes" id="UP001175001"/>
    </source>
</evidence>
<organism evidence="2 3">
    <name type="scientific">Lasiodiplodia hormozganensis</name>
    <dbReference type="NCBI Taxonomy" id="869390"/>
    <lineage>
        <taxon>Eukaryota</taxon>
        <taxon>Fungi</taxon>
        <taxon>Dikarya</taxon>
        <taxon>Ascomycota</taxon>
        <taxon>Pezizomycotina</taxon>
        <taxon>Dothideomycetes</taxon>
        <taxon>Dothideomycetes incertae sedis</taxon>
        <taxon>Botryosphaeriales</taxon>
        <taxon>Botryosphaeriaceae</taxon>
        <taxon>Lasiodiplodia</taxon>
    </lineage>
</organism>
<dbReference type="AlphaFoldDB" id="A0AA40D8G6"/>